<feature type="transmembrane region" description="Helical" evidence="2">
    <location>
        <begin position="89"/>
        <end position="111"/>
    </location>
</feature>
<name>A0A371PJH4_9BACL</name>
<dbReference type="EMBL" id="QUBQ01000001">
    <property type="protein sequence ID" value="REK76360.1"/>
    <property type="molecule type" value="Genomic_DNA"/>
</dbReference>
<comment type="subcellular location">
    <subcellularLocation>
        <location evidence="1">Endomembrane system</location>
        <topology evidence="1">Multi-pass membrane protein</topology>
    </subcellularLocation>
</comment>
<feature type="transmembrane region" description="Helical" evidence="2">
    <location>
        <begin position="151"/>
        <end position="169"/>
    </location>
</feature>
<dbReference type="InterPro" id="IPR037185">
    <property type="entry name" value="EmrE-like"/>
</dbReference>
<dbReference type="AlphaFoldDB" id="A0A371PJH4"/>
<keyword evidence="2" id="KW-1133">Transmembrane helix</keyword>
<evidence type="ECO:0000256" key="1">
    <source>
        <dbReference type="ARBA" id="ARBA00004127"/>
    </source>
</evidence>
<evidence type="ECO:0000313" key="3">
    <source>
        <dbReference type="EMBL" id="REK76360.1"/>
    </source>
</evidence>
<dbReference type="SUPFAM" id="SSF103481">
    <property type="entry name" value="Multidrug resistance efflux transporter EmrE"/>
    <property type="match status" value="2"/>
</dbReference>
<keyword evidence="4" id="KW-1185">Reference proteome</keyword>
<comment type="caution">
    <text evidence="3">The sequence shown here is derived from an EMBL/GenBank/DDBJ whole genome shotgun (WGS) entry which is preliminary data.</text>
</comment>
<dbReference type="Gene3D" id="1.10.3730.20">
    <property type="match status" value="1"/>
</dbReference>
<protein>
    <submittedName>
        <fullName evidence="3">Uncharacterized protein</fullName>
    </submittedName>
</protein>
<feature type="transmembrane region" description="Helical" evidence="2">
    <location>
        <begin position="63"/>
        <end position="83"/>
    </location>
</feature>
<reference evidence="3 4" key="1">
    <citation type="submission" date="2018-08" db="EMBL/GenBank/DDBJ databases">
        <title>Paenibacillus sp. M4BSY-1, whole genome shotgun sequence.</title>
        <authorList>
            <person name="Tuo L."/>
        </authorList>
    </citation>
    <scope>NUCLEOTIDE SEQUENCE [LARGE SCALE GENOMIC DNA]</scope>
    <source>
        <strain evidence="3 4">M4BSY-1</strain>
    </source>
</reference>
<accession>A0A371PJH4</accession>
<gene>
    <name evidence="3" type="ORF">DX130_04770</name>
</gene>
<feature type="transmembrane region" description="Helical" evidence="2">
    <location>
        <begin position="34"/>
        <end position="51"/>
    </location>
</feature>
<dbReference type="RefSeq" id="WP_116043257.1">
    <property type="nucleotide sequence ID" value="NZ_QUBQ01000001.1"/>
</dbReference>
<dbReference type="Proteomes" id="UP000261905">
    <property type="component" value="Unassembled WGS sequence"/>
</dbReference>
<keyword evidence="2" id="KW-0472">Membrane</keyword>
<feature type="transmembrane region" description="Helical" evidence="2">
    <location>
        <begin position="259"/>
        <end position="281"/>
    </location>
</feature>
<proteinExistence type="predicted"/>
<feature type="transmembrane region" description="Helical" evidence="2">
    <location>
        <begin position="230"/>
        <end position="252"/>
    </location>
</feature>
<dbReference type="OrthoDB" id="2569157at2"/>
<feature type="transmembrane region" description="Helical" evidence="2">
    <location>
        <begin position="287"/>
        <end position="304"/>
    </location>
</feature>
<evidence type="ECO:0000256" key="2">
    <source>
        <dbReference type="SAM" id="Phobius"/>
    </source>
</evidence>
<evidence type="ECO:0000313" key="4">
    <source>
        <dbReference type="Proteomes" id="UP000261905"/>
    </source>
</evidence>
<feature type="transmembrane region" description="Helical" evidence="2">
    <location>
        <begin position="181"/>
        <end position="202"/>
    </location>
</feature>
<feature type="transmembrane region" description="Helical" evidence="2">
    <location>
        <begin position="120"/>
        <end position="139"/>
    </location>
</feature>
<sequence length="305" mass="31661">MVLFMPFAAASLFLLQSLLLKRLGGRGQDTLTVHAAYMLLVAAGCLIAWAASDSSLRISPGSIGTGLLYGIDFALTMILYAKALSCGPLSYSSFCFSASMLIPVAASSVLWGEKLSLPQVIGIAFFLLSFYFILVVDAGRKGESARPEKRWYGYALGAFVLNGLLSVFGKLQQIAVGGETAAFLGIGFLTASAVALLASLVLSGRGARTNRAGERARPAAALQLTPSSGFPWLIIVALAATTGIGNGLVVWLTPKLAGAFLFPSVNGSVIVGLLFASRAVYGERLTAAGWTGAMIGVAAVILVSL</sequence>
<keyword evidence="2" id="KW-0812">Transmembrane</keyword>
<organism evidence="3 4">
    <name type="scientific">Paenibacillus paeoniae</name>
    <dbReference type="NCBI Taxonomy" id="2292705"/>
    <lineage>
        <taxon>Bacteria</taxon>
        <taxon>Bacillati</taxon>
        <taxon>Bacillota</taxon>
        <taxon>Bacilli</taxon>
        <taxon>Bacillales</taxon>
        <taxon>Paenibacillaceae</taxon>
        <taxon>Paenibacillus</taxon>
    </lineage>
</organism>